<dbReference type="EMBL" id="CAFBPQ010000019">
    <property type="protein sequence ID" value="CAB5022836.1"/>
    <property type="molecule type" value="Genomic_DNA"/>
</dbReference>
<dbReference type="Pfam" id="PF13229">
    <property type="entry name" value="Beta_helix"/>
    <property type="match status" value="1"/>
</dbReference>
<dbReference type="EMBL" id="CAEZYK010000024">
    <property type="protein sequence ID" value="CAB4720572.1"/>
    <property type="molecule type" value="Genomic_DNA"/>
</dbReference>
<dbReference type="SUPFAM" id="SSF51126">
    <property type="entry name" value="Pectin lyase-like"/>
    <property type="match status" value="1"/>
</dbReference>
<evidence type="ECO:0000313" key="4">
    <source>
        <dbReference type="EMBL" id="CAB4909575.1"/>
    </source>
</evidence>
<proteinExistence type="predicted"/>
<feature type="domain" description="Right handed beta helix" evidence="2">
    <location>
        <begin position="186"/>
        <end position="338"/>
    </location>
</feature>
<dbReference type="InterPro" id="IPR006626">
    <property type="entry name" value="PbH1"/>
</dbReference>
<feature type="compositionally biased region" description="Pro residues" evidence="1">
    <location>
        <begin position="35"/>
        <end position="58"/>
    </location>
</feature>
<dbReference type="InterPro" id="IPR012334">
    <property type="entry name" value="Pectin_lyas_fold"/>
</dbReference>
<evidence type="ECO:0000259" key="2">
    <source>
        <dbReference type="Pfam" id="PF13229"/>
    </source>
</evidence>
<dbReference type="Gene3D" id="2.160.20.10">
    <property type="entry name" value="Single-stranded right-handed beta-helix, Pectin lyase-like"/>
    <property type="match status" value="1"/>
</dbReference>
<dbReference type="AlphaFoldDB" id="A0A6J6RBU5"/>
<sequence length="540" mass="57185">MIKELRFRISFLTVISVVALFALAACAPIAPPPATAPPATAPPATAPPATPGSPPAPGVTPGVGERYSIGTINVADIWVDPVSGSDTNSGATRTQALRSVGEAWRRVPASVVLTQGYRIQLVAGEYPESSLVNYWENRWGTATNPIILNAVDGPHTAVFRSDMNVFNTRYLYVIGVDILPNRDAFHCEQCSYILLRQMELSGGARSAHETIKVNQSNHVYIEDSNIHGADDNSIDFVAVQYGHIRGNRIHDAQDWCVYTKGGSAYISVSENEIFNCGTGGFTSGQGTGFEFMTSPWLHYEAYGISVTNNIIHDTEGAGLGVNGGYNILMAYNTLYRVGSRSHAVEFVHGGRGCDGDTATCAAHQSAGGWGGTGAEGQFIPSKHIYFFNNIVYNPIGFQSRWSHFSVHGPLTPPSGSNVANPARADEDLRIAGNIIYNGPADLDLGLEDGCDAANPTCNATQIRADNAINTILPQLVNPAGGDYSPVAGGNVATRASVAIPSFSWSDAPSVPAVPGGSTNNAVGRNRSGAVRSGWGWPGAY</sequence>
<name>A0A6J6RBU5_9ZZZZ</name>
<evidence type="ECO:0000313" key="3">
    <source>
        <dbReference type="EMBL" id="CAB4720572.1"/>
    </source>
</evidence>
<evidence type="ECO:0000313" key="5">
    <source>
        <dbReference type="EMBL" id="CAB5022836.1"/>
    </source>
</evidence>
<reference evidence="3" key="1">
    <citation type="submission" date="2020-05" db="EMBL/GenBank/DDBJ databases">
        <authorList>
            <person name="Chiriac C."/>
            <person name="Salcher M."/>
            <person name="Ghai R."/>
            <person name="Kavagutti S V."/>
        </authorList>
    </citation>
    <scope>NUCLEOTIDE SEQUENCE</scope>
</reference>
<feature type="region of interest" description="Disordered" evidence="1">
    <location>
        <begin position="35"/>
        <end position="62"/>
    </location>
</feature>
<protein>
    <submittedName>
        <fullName evidence="3">Unannotated protein</fullName>
    </submittedName>
</protein>
<evidence type="ECO:0000256" key="1">
    <source>
        <dbReference type="SAM" id="MobiDB-lite"/>
    </source>
</evidence>
<dbReference type="PROSITE" id="PS51257">
    <property type="entry name" value="PROKAR_LIPOPROTEIN"/>
    <property type="match status" value="1"/>
</dbReference>
<dbReference type="InterPro" id="IPR039448">
    <property type="entry name" value="Beta_helix"/>
</dbReference>
<organism evidence="3">
    <name type="scientific">freshwater metagenome</name>
    <dbReference type="NCBI Taxonomy" id="449393"/>
    <lineage>
        <taxon>unclassified sequences</taxon>
        <taxon>metagenomes</taxon>
        <taxon>ecological metagenomes</taxon>
    </lineage>
</organism>
<gene>
    <name evidence="3" type="ORF">UFOPK2683_00586</name>
    <name evidence="4" type="ORF">UFOPK3605_01007</name>
    <name evidence="5" type="ORF">UFOPK4121_00773</name>
</gene>
<accession>A0A6J6RBU5</accession>
<dbReference type="SMART" id="SM00710">
    <property type="entry name" value="PbH1"/>
    <property type="match status" value="5"/>
</dbReference>
<dbReference type="InterPro" id="IPR011050">
    <property type="entry name" value="Pectin_lyase_fold/virulence"/>
</dbReference>
<dbReference type="EMBL" id="CAFBMM010000049">
    <property type="protein sequence ID" value="CAB4909575.1"/>
    <property type="molecule type" value="Genomic_DNA"/>
</dbReference>